<protein>
    <submittedName>
        <fullName evidence="1">Cupin</fullName>
    </submittedName>
</protein>
<gene>
    <name evidence="1" type="ORF">AQ619_15490</name>
</gene>
<accession>A0A0N7JHX9</accession>
<dbReference type="InterPro" id="IPR014710">
    <property type="entry name" value="RmlC-like_jellyroll"/>
</dbReference>
<sequence length="104" mass="11625">MRFLRGLDAFRAERPWGALDVGSVDGTTVRLHWTDQPYVWHVNDGPEVFIVLSGTVDMHWRKDGVESVERLNAGDACYAEIGDEHVAHPVGEARILVVERQGSV</sequence>
<name>A0A0N7JHX9_9CAUL</name>
<dbReference type="KEGG" id="chq:AQ619_15490"/>
<evidence type="ECO:0000313" key="2">
    <source>
        <dbReference type="Proteomes" id="UP000056905"/>
    </source>
</evidence>
<dbReference type="AlphaFoldDB" id="A0A0N7JHX9"/>
<dbReference type="EMBL" id="CP013002">
    <property type="protein sequence ID" value="ALL14642.1"/>
    <property type="molecule type" value="Genomic_DNA"/>
</dbReference>
<dbReference type="STRING" id="69395.AQ619_15490"/>
<keyword evidence="2" id="KW-1185">Reference proteome</keyword>
<dbReference type="Proteomes" id="UP000056905">
    <property type="component" value="Chromosome"/>
</dbReference>
<organism evidence="1 2">
    <name type="scientific">Caulobacter henricii</name>
    <dbReference type="NCBI Taxonomy" id="69395"/>
    <lineage>
        <taxon>Bacteria</taxon>
        <taxon>Pseudomonadati</taxon>
        <taxon>Pseudomonadota</taxon>
        <taxon>Alphaproteobacteria</taxon>
        <taxon>Caulobacterales</taxon>
        <taxon>Caulobacteraceae</taxon>
        <taxon>Caulobacter</taxon>
    </lineage>
</organism>
<evidence type="ECO:0000313" key="1">
    <source>
        <dbReference type="EMBL" id="ALL14642.1"/>
    </source>
</evidence>
<dbReference type="SUPFAM" id="SSF51182">
    <property type="entry name" value="RmlC-like cupins"/>
    <property type="match status" value="1"/>
</dbReference>
<reference evidence="1 2" key="1">
    <citation type="submission" date="2015-10" db="EMBL/GenBank/DDBJ databases">
        <title>Conservation of the essential genome among Caulobacter and Brevundimonas species.</title>
        <authorList>
            <person name="Scott D."/>
            <person name="Ely B."/>
        </authorList>
    </citation>
    <scope>NUCLEOTIDE SEQUENCE [LARGE SCALE GENOMIC DNA]</scope>
    <source>
        <strain evidence="1 2">CB4</strain>
    </source>
</reference>
<proteinExistence type="predicted"/>
<dbReference type="RefSeq" id="WP_062149655.1">
    <property type="nucleotide sequence ID" value="NZ_CP013002.1"/>
</dbReference>
<dbReference type="Gene3D" id="2.60.120.10">
    <property type="entry name" value="Jelly Rolls"/>
    <property type="match status" value="1"/>
</dbReference>
<dbReference type="InterPro" id="IPR011051">
    <property type="entry name" value="RmlC_Cupin_sf"/>
</dbReference>
<dbReference type="OrthoDB" id="3829432at2"/>